<keyword evidence="3" id="KW-1185">Reference proteome</keyword>
<evidence type="ECO:0000256" key="1">
    <source>
        <dbReference type="SAM" id="SignalP"/>
    </source>
</evidence>
<proteinExistence type="predicted"/>
<gene>
    <name evidence="2" type="ORF">PPRIM_AZ9-3.1.T1350159</name>
</gene>
<name>A0A8S1PY21_PARPR</name>
<feature type="signal peptide" evidence="1">
    <location>
        <begin position="1"/>
        <end position="21"/>
    </location>
</feature>
<protein>
    <submittedName>
        <fullName evidence="2">Uncharacterized protein</fullName>
    </submittedName>
</protein>
<dbReference type="OMA" id="AYYKIQT"/>
<evidence type="ECO:0000313" key="3">
    <source>
        <dbReference type="Proteomes" id="UP000688137"/>
    </source>
</evidence>
<accession>A0A8S1PY21</accession>
<organism evidence="2 3">
    <name type="scientific">Paramecium primaurelia</name>
    <dbReference type="NCBI Taxonomy" id="5886"/>
    <lineage>
        <taxon>Eukaryota</taxon>
        <taxon>Sar</taxon>
        <taxon>Alveolata</taxon>
        <taxon>Ciliophora</taxon>
        <taxon>Intramacronucleata</taxon>
        <taxon>Oligohymenophorea</taxon>
        <taxon>Peniculida</taxon>
        <taxon>Parameciidae</taxon>
        <taxon>Paramecium</taxon>
    </lineage>
</organism>
<evidence type="ECO:0000313" key="2">
    <source>
        <dbReference type="EMBL" id="CAD8108066.1"/>
    </source>
</evidence>
<dbReference type="EMBL" id="CAJJDM010000138">
    <property type="protein sequence ID" value="CAD8108066.1"/>
    <property type="molecule type" value="Genomic_DNA"/>
</dbReference>
<comment type="caution">
    <text evidence="2">The sequence shown here is derived from an EMBL/GenBank/DDBJ whole genome shotgun (WGS) entry which is preliminary data.</text>
</comment>
<keyword evidence="1" id="KW-0732">Signal</keyword>
<feature type="chain" id="PRO_5035842796" evidence="1">
    <location>
        <begin position="22"/>
        <end position="182"/>
    </location>
</feature>
<dbReference type="Proteomes" id="UP000688137">
    <property type="component" value="Unassembled WGS sequence"/>
</dbReference>
<sequence>MKWKIYIISITLLLLNTQLEAYQLCFKRQARIRSILRGNYQNALNQNRGALISSKLQNGFAGGIQGSSLRDNIYTITGGFGYTASAIGNSIIFDLQQQYELNTLKVWLWDQDDRVYRLKVYLIQNDVETQIFESNFVQQILTIRFPDQQVQKFKIYNVNGNTYNVGLHIIKIEGLYKLQTNM</sequence>
<reference evidence="2" key="1">
    <citation type="submission" date="2021-01" db="EMBL/GenBank/DDBJ databases">
        <authorList>
            <consortium name="Genoscope - CEA"/>
            <person name="William W."/>
        </authorList>
    </citation>
    <scope>NUCLEOTIDE SEQUENCE</scope>
</reference>
<dbReference type="AlphaFoldDB" id="A0A8S1PY21"/>